<comment type="caution">
    <text evidence="1">The sequence shown here is derived from an EMBL/GenBank/DDBJ whole genome shotgun (WGS) entry which is preliminary data.</text>
</comment>
<reference evidence="1 2" key="1">
    <citation type="journal article" date="2023" name="Plants (Basel)">
        <title>Bridging the Gap: Combining Genomics and Transcriptomics Approaches to Understand Stylosanthes scabra, an Orphan Legume from the Brazilian Caatinga.</title>
        <authorList>
            <person name="Ferreira-Neto J.R.C."/>
            <person name="da Silva M.D."/>
            <person name="Binneck E."/>
            <person name="de Melo N.F."/>
            <person name="da Silva R.H."/>
            <person name="de Melo A.L.T.M."/>
            <person name="Pandolfi V."/>
            <person name="Bustamante F.O."/>
            <person name="Brasileiro-Vidal A.C."/>
            <person name="Benko-Iseppon A.M."/>
        </authorList>
    </citation>
    <scope>NUCLEOTIDE SEQUENCE [LARGE SCALE GENOMIC DNA]</scope>
    <source>
        <tissue evidence="1">Leaves</tissue>
    </source>
</reference>
<protein>
    <submittedName>
        <fullName evidence="1">Uncharacterized protein</fullName>
    </submittedName>
</protein>
<gene>
    <name evidence="1" type="ORF">PIB30_057849</name>
</gene>
<dbReference type="EMBL" id="JASCZI010181721">
    <property type="protein sequence ID" value="MED6185513.1"/>
    <property type="molecule type" value="Genomic_DNA"/>
</dbReference>
<organism evidence="1 2">
    <name type="scientific">Stylosanthes scabra</name>
    <dbReference type="NCBI Taxonomy" id="79078"/>
    <lineage>
        <taxon>Eukaryota</taxon>
        <taxon>Viridiplantae</taxon>
        <taxon>Streptophyta</taxon>
        <taxon>Embryophyta</taxon>
        <taxon>Tracheophyta</taxon>
        <taxon>Spermatophyta</taxon>
        <taxon>Magnoliopsida</taxon>
        <taxon>eudicotyledons</taxon>
        <taxon>Gunneridae</taxon>
        <taxon>Pentapetalae</taxon>
        <taxon>rosids</taxon>
        <taxon>fabids</taxon>
        <taxon>Fabales</taxon>
        <taxon>Fabaceae</taxon>
        <taxon>Papilionoideae</taxon>
        <taxon>50 kb inversion clade</taxon>
        <taxon>dalbergioids sensu lato</taxon>
        <taxon>Dalbergieae</taxon>
        <taxon>Pterocarpus clade</taxon>
        <taxon>Stylosanthes</taxon>
    </lineage>
</organism>
<dbReference type="Proteomes" id="UP001341840">
    <property type="component" value="Unassembled WGS sequence"/>
</dbReference>
<sequence>MIDVSSGGALMNKTLEEAWELIKIVADANQQFKTRATTKGVYEVTPSESTVLAKSLVDIASMLKEIKEGQQPTPTILKHQPNTTQQTPARHCGICSCNSHHTHECQGWQGNQPTRGNPVNNNSRTKIDSHTLTANHRTSKIRDTDHHIFIKTPSKSSLIKLQ</sequence>
<evidence type="ECO:0000313" key="1">
    <source>
        <dbReference type="EMBL" id="MED6185513.1"/>
    </source>
</evidence>
<proteinExistence type="predicted"/>
<keyword evidence="2" id="KW-1185">Reference proteome</keyword>
<name>A0ABU6WMJ5_9FABA</name>
<evidence type="ECO:0000313" key="2">
    <source>
        <dbReference type="Proteomes" id="UP001341840"/>
    </source>
</evidence>
<accession>A0ABU6WMJ5</accession>